<feature type="transmembrane region" description="Helical" evidence="7">
    <location>
        <begin position="161"/>
        <end position="183"/>
    </location>
</feature>
<accession>A0A1G7I5C4</accession>
<dbReference type="SUPFAM" id="SSF103473">
    <property type="entry name" value="MFS general substrate transporter"/>
    <property type="match status" value="1"/>
</dbReference>
<proteinExistence type="inferred from homology"/>
<dbReference type="InterPro" id="IPR020846">
    <property type="entry name" value="MFS_dom"/>
</dbReference>
<feature type="transmembrane region" description="Helical" evidence="7">
    <location>
        <begin position="6"/>
        <end position="24"/>
    </location>
</feature>
<keyword evidence="4 7" id="KW-0812">Transmembrane</keyword>
<evidence type="ECO:0000256" key="6">
    <source>
        <dbReference type="ARBA" id="ARBA00023136"/>
    </source>
</evidence>
<sequence length="383" mass="42319">MTKNTYTIVIIYLLMMLIGIIENVKGPLILSIKTFYSVDYTMMGLFLSVGSLGFILSTFFGGFLADKIGKKLVLLSGLLLIILGIIGISMAPNFILFLLFAFIMNMGMGSVEIGINAVAAVVFIMNQAIMMNLLHFFYGVGAIISPNMTVKLLRFNFTWQLVYLSVAALAFIFMLATLGIKIQEGRHIIKEKINYGEILGNKRMWLFAIILGFYVASELGVGNWAVTFLSTWYKIDNTISSLYLSIFFATFTLGRLFGGFIVEKVGYLKSLSTFSLCAAVFIAIGMLSKSLAFLISISGFFYSIIFPTVIATIMKEFKKHVSAIIGITVTIASTINMFANFLIGKLNDLFGVFVGFSAILVFMIVVVFMSSILSQTIKKEVSE</sequence>
<feature type="transmembrane region" description="Helical" evidence="7">
    <location>
        <begin position="238"/>
        <end position="258"/>
    </location>
</feature>
<dbReference type="InterPro" id="IPR051788">
    <property type="entry name" value="MFS_Transporter"/>
</dbReference>
<evidence type="ECO:0000313" key="9">
    <source>
        <dbReference type="EMBL" id="SDF07915.1"/>
    </source>
</evidence>
<dbReference type="RefSeq" id="WP_074591960.1">
    <property type="nucleotide sequence ID" value="NZ_FNBS01000003.1"/>
</dbReference>
<dbReference type="PANTHER" id="PTHR23514:SF3">
    <property type="entry name" value="BYPASS OF STOP CODON PROTEIN 6"/>
    <property type="match status" value="1"/>
</dbReference>
<gene>
    <name evidence="9" type="ORF">SAMN04244560_00210</name>
</gene>
<evidence type="ECO:0000256" key="1">
    <source>
        <dbReference type="ARBA" id="ARBA00004651"/>
    </source>
</evidence>
<organism evidence="9 10">
    <name type="scientific">Thermoanaerobacter thermohydrosulfuricus</name>
    <name type="common">Clostridium thermohydrosulfuricum</name>
    <dbReference type="NCBI Taxonomy" id="1516"/>
    <lineage>
        <taxon>Bacteria</taxon>
        <taxon>Bacillati</taxon>
        <taxon>Bacillota</taxon>
        <taxon>Clostridia</taxon>
        <taxon>Thermoanaerobacterales</taxon>
        <taxon>Thermoanaerobacteraceae</taxon>
        <taxon>Thermoanaerobacter</taxon>
    </lineage>
</organism>
<evidence type="ECO:0000259" key="8">
    <source>
        <dbReference type="PROSITE" id="PS50850"/>
    </source>
</evidence>
<evidence type="ECO:0000256" key="3">
    <source>
        <dbReference type="ARBA" id="ARBA00022448"/>
    </source>
</evidence>
<dbReference type="PROSITE" id="PS50850">
    <property type="entry name" value="MFS"/>
    <property type="match status" value="1"/>
</dbReference>
<dbReference type="EMBL" id="FNBS01000003">
    <property type="protein sequence ID" value="SDF07915.1"/>
    <property type="molecule type" value="Genomic_DNA"/>
</dbReference>
<name>A0A1G7I5C4_THETY</name>
<dbReference type="Pfam" id="PF07690">
    <property type="entry name" value="MFS_1"/>
    <property type="match status" value="1"/>
</dbReference>
<feature type="transmembrane region" description="Helical" evidence="7">
    <location>
        <begin position="321"/>
        <end position="343"/>
    </location>
</feature>
<evidence type="ECO:0000256" key="4">
    <source>
        <dbReference type="ARBA" id="ARBA00022692"/>
    </source>
</evidence>
<feature type="transmembrane region" description="Helical" evidence="7">
    <location>
        <begin position="204"/>
        <end position="226"/>
    </location>
</feature>
<dbReference type="GO" id="GO:0022857">
    <property type="term" value="F:transmembrane transporter activity"/>
    <property type="evidence" value="ECO:0007669"/>
    <property type="project" value="InterPro"/>
</dbReference>
<evidence type="ECO:0000256" key="2">
    <source>
        <dbReference type="ARBA" id="ARBA00008335"/>
    </source>
</evidence>
<feature type="transmembrane region" description="Helical" evidence="7">
    <location>
        <begin position="349"/>
        <end position="373"/>
    </location>
</feature>
<evidence type="ECO:0000313" key="10">
    <source>
        <dbReference type="Proteomes" id="UP000183404"/>
    </source>
</evidence>
<dbReference type="AlphaFoldDB" id="A0A1G7I5C4"/>
<comment type="similarity">
    <text evidence="2">Belongs to the major facilitator superfamily.</text>
</comment>
<feature type="transmembrane region" description="Helical" evidence="7">
    <location>
        <begin position="77"/>
        <end position="103"/>
    </location>
</feature>
<keyword evidence="3" id="KW-0813">Transport</keyword>
<dbReference type="GO" id="GO:0005886">
    <property type="term" value="C:plasma membrane"/>
    <property type="evidence" value="ECO:0007669"/>
    <property type="project" value="UniProtKB-SubCell"/>
</dbReference>
<keyword evidence="6 7" id="KW-0472">Membrane</keyword>
<feature type="transmembrane region" description="Helical" evidence="7">
    <location>
        <begin position="270"/>
        <end position="287"/>
    </location>
</feature>
<reference evidence="9 10" key="1">
    <citation type="submission" date="2016-10" db="EMBL/GenBank/DDBJ databases">
        <authorList>
            <person name="de Groot N.N."/>
        </authorList>
    </citation>
    <scope>NUCLEOTIDE SEQUENCE [LARGE SCALE GENOMIC DNA]</scope>
    <source>
        <strain evidence="9 10">DSM 569</strain>
    </source>
</reference>
<evidence type="ECO:0000256" key="7">
    <source>
        <dbReference type="SAM" id="Phobius"/>
    </source>
</evidence>
<dbReference type="PANTHER" id="PTHR23514">
    <property type="entry name" value="BYPASS OF STOP CODON PROTEIN 6"/>
    <property type="match status" value="1"/>
</dbReference>
<comment type="subcellular location">
    <subcellularLocation>
        <location evidence="1">Cell membrane</location>
        <topology evidence="1">Multi-pass membrane protein</topology>
    </subcellularLocation>
</comment>
<dbReference type="Gene3D" id="1.20.1250.20">
    <property type="entry name" value="MFS general substrate transporter like domains"/>
    <property type="match status" value="2"/>
</dbReference>
<feature type="domain" description="Major facilitator superfamily (MFS) profile" evidence="8">
    <location>
        <begin position="7"/>
        <end position="375"/>
    </location>
</feature>
<dbReference type="InterPro" id="IPR036259">
    <property type="entry name" value="MFS_trans_sf"/>
</dbReference>
<dbReference type="InterPro" id="IPR011701">
    <property type="entry name" value="MFS"/>
</dbReference>
<evidence type="ECO:0000256" key="5">
    <source>
        <dbReference type="ARBA" id="ARBA00022989"/>
    </source>
</evidence>
<feature type="transmembrane region" description="Helical" evidence="7">
    <location>
        <begin position="293"/>
        <end position="314"/>
    </location>
</feature>
<protein>
    <submittedName>
        <fullName evidence="9">Fucose permease</fullName>
    </submittedName>
</protein>
<keyword evidence="5 7" id="KW-1133">Transmembrane helix</keyword>
<feature type="transmembrane region" description="Helical" evidence="7">
    <location>
        <begin position="115"/>
        <end position="141"/>
    </location>
</feature>
<feature type="transmembrane region" description="Helical" evidence="7">
    <location>
        <begin position="45"/>
        <end position="65"/>
    </location>
</feature>
<dbReference type="Proteomes" id="UP000183404">
    <property type="component" value="Unassembled WGS sequence"/>
</dbReference>